<protein>
    <submittedName>
        <fullName evidence="3">Transporter substrate-binding domain-containing protein</fullName>
    </submittedName>
</protein>
<dbReference type="PANTHER" id="PTHR35936:SF25">
    <property type="entry name" value="ABC TRANSPORTER SUBSTRATE-BINDING PROTEIN"/>
    <property type="match status" value="1"/>
</dbReference>
<comment type="caution">
    <text evidence="3">The sequence shown here is derived from an EMBL/GenBank/DDBJ whole genome shotgun (WGS) entry which is preliminary data.</text>
</comment>
<dbReference type="Proteomes" id="UP001524478">
    <property type="component" value="Unassembled WGS sequence"/>
</dbReference>
<dbReference type="EMBL" id="JANGAC010000009">
    <property type="protein sequence ID" value="MCQ4924013.1"/>
    <property type="molecule type" value="Genomic_DNA"/>
</dbReference>
<evidence type="ECO:0000313" key="3">
    <source>
        <dbReference type="EMBL" id="MCQ4924013.1"/>
    </source>
</evidence>
<dbReference type="Gene3D" id="3.40.190.10">
    <property type="entry name" value="Periplasmic binding protein-like II"/>
    <property type="match status" value="2"/>
</dbReference>
<feature type="domain" description="Solute-binding protein family 3/N-terminal" evidence="2">
    <location>
        <begin position="5"/>
        <end position="151"/>
    </location>
</feature>
<reference evidence="3 4" key="1">
    <citation type="submission" date="2022-06" db="EMBL/GenBank/DDBJ databases">
        <title>Isolation of gut microbiota from human fecal samples.</title>
        <authorList>
            <person name="Pamer E.G."/>
            <person name="Barat B."/>
            <person name="Waligurski E."/>
            <person name="Medina S."/>
            <person name="Paddock L."/>
            <person name="Mostad J."/>
        </authorList>
    </citation>
    <scope>NUCLEOTIDE SEQUENCE [LARGE SCALE GENOMIC DNA]</scope>
    <source>
        <strain evidence="3 4">DFI.7.95</strain>
    </source>
</reference>
<accession>A0ABT1SC21</accession>
<evidence type="ECO:0000259" key="2">
    <source>
        <dbReference type="Pfam" id="PF00497"/>
    </source>
</evidence>
<evidence type="ECO:0000313" key="4">
    <source>
        <dbReference type="Proteomes" id="UP001524478"/>
    </source>
</evidence>
<dbReference type="PANTHER" id="PTHR35936">
    <property type="entry name" value="MEMBRANE-BOUND LYTIC MUREIN TRANSGLYCOSYLASE F"/>
    <property type="match status" value="1"/>
</dbReference>
<dbReference type="InterPro" id="IPR001638">
    <property type="entry name" value="Solute-binding_3/MltF_N"/>
</dbReference>
<dbReference type="Pfam" id="PF00497">
    <property type="entry name" value="SBP_bac_3"/>
    <property type="match status" value="1"/>
</dbReference>
<keyword evidence="4" id="KW-1185">Reference proteome</keyword>
<keyword evidence="1" id="KW-0732">Signal</keyword>
<dbReference type="SUPFAM" id="SSF53850">
    <property type="entry name" value="Periplasmic binding protein-like II"/>
    <property type="match status" value="1"/>
</dbReference>
<proteinExistence type="predicted"/>
<evidence type="ECO:0000256" key="1">
    <source>
        <dbReference type="ARBA" id="ARBA00022729"/>
    </source>
</evidence>
<gene>
    <name evidence="3" type="ORF">NE686_13005</name>
</gene>
<dbReference type="RefSeq" id="WP_256311838.1">
    <property type="nucleotide sequence ID" value="NZ_JANGAC010000009.1"/>
</dbReference>
<sequence length="201" mass="23472">MKKIINIGADPFPPYQYYDEDGSLKGSDYENIKNKFENMGYEVNIVLDEWKIIEDNIVNKKLDAAFQVQYTKERESKYFFSNLFRNAITEVVTGNPEIKINSYKEIEENKLTLGVIANYTYGDDIDNIDSSLKVSYKDQTELLKAINDKVVDLGIFDKGVKEYILEKEEFSNIHSIKALEFIRPLYVVFSNESLRNEWNEK</sequence>
<name>A0ABT1SC21_9FIRM</name>
<organism evidence="3 4">
    <name type="scientific">Tissierella carlieri</name>
    <dbReference type="NCBI Taxonomy" id="689904"/>
    <lineage>
        <taxon>Bacteria</taxon>
        <taxon>Bacillati</taxon>
        <taxon>Bacillota</taxon>
        <taxon>Tissierellia</taxon>
        <taxon>Tissierellales</taxon>
        <taxon>Tissierellaceae</taxon>
        <taxon>Tissierella</taxon>
    </lineage>
</organism>